<dbReference type="EMBL" id="CP007441">
    <property type="protein sequence ID" value="AHL76047.1"/>
    <property type="molecule type" value="Genomic_DNA"/>
</dbReference>
<gene>
    <name evidence="3" type="ORF">CH92_13460</name>
</gene>
<evidence type="ECO:0000256" key="2">
    <source>
        <dbReference type="SAM" id="SignalP"/>
    </source>
</evidence>
<keyword evidence="2" id="KW-0732">Signal</keyword>
<feature type="signal peptide" evidence="2">
    <location>
        <begin position="1"/>
        <end position="22"/>
    </location>
</feature>
<protein>
    <submittedName>
        <fullName evidence="3">Uncharacterized protein</fullName>
    </submittedName>
</protein>
<evidence type="ECO:0000313" key="4">
    <source>
        <dbReference type="Proteomes" id="UP000019522"/>
    </source>
</evidence>
<feature type="region of interest" description="Disordered" evidence="1">
    <location>
        <begin position="38"/>
        <end position="104"/>
    </location>
</feature>
<proteinExistence type="predicted"/>
<organism evidence="3 4">
    <name type="scientific">Stutzerimonas stutzeri</name>
    <name type="common">Pseudomonas stutzeri</name>
    <dbReference type="NCBI Taxonomy" id="316"/>
    <lineage>
        <taxon>Bacteria</taxon>
        <taxon>Pseudomonadati</taxon>
        <taxon>Pseudomonadota</taxon>
        <taxon>Gammaproteobacteria</taxon>
        <taxon>Pseudomonadales</taxon>
        <taxon>Pseudomonadaceae</taxon>
        <taxon>Stutzerimonas</taxon>
    </lineage>
</organism>
<sequence>MRTYLLIALGSVAGLVAGTGVAATPVDSATIQLAQNTGAADRSLGNGSMGLGEGIERLPERREADRNEREDQRRSKAHSESGHGDNDIDMEHHPRRTLGNQNDD</sequence>
<dbReference type="Proteomes" id="UP000019522">
    <property type="component" value="Chromosome"/>
</dbReference>
<evidence type="ECO:0000313" key="3">
    <source>
        <dbReference type="EMBL" id="AHL76047.1"/>
    </source>
</evidence>
<feature type="chain" id="PRO_5004914949" evidence="2">
    <location>
        <begin position="23"/>
        <end position="104"/>
    </location>
</feature>
<accession>W8RC82</accession>
<dbReference type="AlphaFoldDB" id="W8RC82"/>
<dbReference type="OrthoDB" id="7008485at2"/>
<dbReference type="RefSeq" id="WP_025242245.1">
    <property type="nucleotide sequence ID" value="NZ_CP007441.1"/>
</dbReference>
<reference evidence="4" key="1">
    <citation type="journal article" date="2014" name="Genome Announc.">
        <title>Complete Genome Sequence of the Highly Transformable Pseudomonas stutzeri Strain 28a24.</title>
        <authorList>
            <person name="Smith B.A."/>
            <person name="Dougherty K.M."/>
            <person name="Baltrus D.A."/>
        </authorList>
    </citation>
    <scope>NUCLEOTIDE SEQUENCE [LARGE SCALE GENOMIC DNA]</scope>
    <source>
        <strain evidence="4">28a24</strain>
    </source>
</reference>
<dbReference type="KEGG" id="pstt:CH92_13460"/>
<feature type="compositionally biased region" description="Basic and acidic residues" evidence="1">
    <location>
        <begin position="54"/>
        <end position="92"/>
    </location>
</feature>
<name>W8RC82_STUST</name>
<reference evidence="3 4" key="2">
    <citation type="submission" date="2014-03" db="EMBL/GenBank/DDBJ databases">
        <authorList>
            <person name="Baltrus D."/>
            <person name="Dougherty K."/>
        </authorList>
    </citation>
    <scope>NUCLEOTIDE SEQUENCE</scope>
    <source>
        <strain evidence="3 4">28a24</strain>
    </source>
</reference>
<dbReference type="PATRIC" id="fig|316.77.peg.2692"/>
<evidence type="ECO:0000256" key="1">
    <source>
        <dbReference type="SAM" id="MobiDB-lite"/>
    </source>
</evidence>